<protein>
    <submittedName>
        <fullName evidence="2">N-acetylmuramoyl-L-alanine amidase</fullName>
        <ecNumber evidence="2">3.5.1.28</ecNumber>
    </submittedName>
</protein>
<keyword evidence="3" id="KW-1185">Reference proteome</keyword>
<dbReference type="AlphaFoldDB" id="A0A5Q2N0V4"/>
<proteinExistence type="predicted"/>
<dbReference type="InterPro" id="IPR036249">
    <property type="entry name" value="Thioredoxin-like_sf"/>
</dbReference>
<dbReference type="EMBL" id="CP045875">
    <property type="protein sequence ID" value="QGG48497.1"/>
    <property type="molecule type" value="Genomic_DNA"/>
</dbReference>
<dbReference type="Proteomes" id="UP000366051">
    <property type="component" value="Chromosome"/>
</dbReference>
<name>A0A5Q2N0V4_9FIRM</name>
<feature type="compositionally biased region" description="Acidic residues" evidence="1">
    <location>
        <begin position="40"/>
        <end position="63"/>
    </location>
</feature>
<dbReference type="EC" id="3.5.1.28" evidence="2"/>
<organism evidence="2 3">
    <name type="scientific">Heliorestis convoluta</name>
    <dbReference type="NCBI Taxonomy" id="356322"/>
    <lineage>
        <taxon>Bacteria</taxon>
        <taxon>Bacillati</taxon>
        <taxon>Bacillota</taxon>
        <taxon>Clostridia</taxon>
        <taxon>Eubacteriales</taxon>
        <taxon>Heliobacteriaceae</taxon>
        <taxon>Heliorestis</taxon>
    </lineage>
</organism>
<accession>A0A5Q2N0V4</accession>
<evidence type="ECO:0000313" key="3">
    <source>
        <dbReference type="Proteomes" id="UP000366051"/>
    </source>
</evidence>
<feature type="region of interest" description="Disordered" evidence="1">
    <location>
        <begin position="36"/>
        <end position="128"/>
    </location>
</feature>
<dbReference type="SUPFAM" id="SSF52833">
    <property type="entry name" value="Thioredoxin-like"/>
    <property type="match status" value="1"/>
</dbReference>
<dbReference type="PROSITE" id="PS51257">
    <property type="entry name" value="PROKAR_LIPOPROTEIN"/>
    <property type="match status" value="1"/>
</dbReference>
<dbReference type="Gene3D" id="3.40.30.10">
    <property type="entry name" value="Glutaredoxin"/>
    <property type="match status" value="1"/>
</dbReference>
<feature type="compositionally biased region" description="Polar residues" evidence="1">
    <location>
        <begin position="64"/>
        <end position="91"/>
    </location>
</feature>
<keyword evidence="2" id="KW-0378">Hydrolase</keyword>
<evidence type="ECO:0000313" key="2">
    <source>
        <dbReference type="EMBL" id="QGG48497.1"/>
    </source>
</evidence>
<reference evidence="3" key="1">
    <citation type="submission" date="2019-11" db="EMBL/GenBank/DDBJ databases">
        <title>Genome sequence of Heliorestis convoluta strain HH, an alkaliphilic and minimalistic phototrophic bacterium from a soda lake in Egypt.</title>
        <authorList>
            <person name="Dewey E.D."/>
            <person name="Stokes L.M."/>
            <person name="Burchell B.M."/>
            <person name="Shaffer K.N."/>
            <person name="Huntington A.M."/>
            <person name="Baker J.M."/>
            <person name="Nadendla S."/>
            <person name="Giglio M.G."/>
            <person name="Touchman J.W."/>
            <person name="Blankenship R.E."/>
            <person name="Madigan M.T."/>
            <person name="Sattley W.M."/>
        </authorList>
    </citation>
    <scope>NUCLEOTIDE SEQUENCE [LARGE SCALE GENOMIC DNA]</scope>
    <source>
        <strain evidence="3">HH</strain>
    </source>
</reference>
<feature type="compositionally biased region" description="Basic and acidic residues" evidence="1">
    <location>
        <begin position="96"/>
        <end position="127"/>
    </location>
</feature>
<evidence type="ECO:0000256" key="1">
    <source>
        <dbReference type="SAM" id="MobiDB-lite"/>
    </source>
</evidence>
<dbReference type="GO" id="GO:0008745">
    <property type="term" value="F:N-acetylmuramoyl-L-alanine amidase activity"/>
    <property type="evidence" value="ECO:0007669"/>
    <property type="project" value="UniProtKB-EC"/>
</dbReference>
<sequence length="234" mass="26518">MGKKGWWVLLALLLTGSLISGCTMQLIASETSWENRNQEAIEEQDSIQEEPSESVEVETEDTITPEQENLVRSTRGSEGQNAKNHDNNVSSEEIETNYKETQREEGKEPSKEQDVPKEQEANTKDEDNIVSPATYVGIIQYYYALPCQECEEQKREFQKWLTQRKDILQQVMIEMVDVGRNDPRIASGELKVEGLPFFILLDEEGNLATTASGTMKAPELDQLLQYLVVEAESP</sequence>
<dbReference type="OrthoDB" id="7629852at2"/>
<dbReference type="RefSeq" id="WP_153725662.1">
    <property type="nucleotide sequence ID" value="NZ_CP045875.1"/>
</dbReference>
<dbReference type="KEGG" id="hcv:FTV88_2399"/>
<gene>
    <name evidence="2" type="ORF">FTV88_2399</name>
</gene>